<evidence type="ECO:0000256" key="6">
    <source>
        <dbReference type="SAM" id="MobiDB-lite"/>
    </source>
</evidence>
<dbReference type="GO" id="GO:0006303">
    <property type="term" value="P:double-strand break repair via nonhomologous end joining"/>
    <property type="evidence" value="ECO:0007669"/>
    <property type="project" value="TreeGrafter"/>
</dbReference>
<keyword evidence="4" id="KW-0234">DNA repair</keyword>
<feature type="region of interest" description="Disordered" evidence="6">
    <location>
        <begin position="1"/>
        <end position="299"/>
    </location>
</feature>
<feature type="domain" description="DNA repair metallo-beta-lactamase" evidence="7">
    <location>
        <begin position="655"/>
        <end position="782"/>
    </location>
</feature>
<dbReference type="InterPro" id="IPR001279">
    <property type="entry name" value="Metallo-B-lactamas"/>
</dbReference>
<dbReference type="FunFam" id="3.40.50.12650:FF:000007">
    <property type="entry name" value="DNA cross-link repair 1A protein, variant"/>
    <property type="match status" value="1"/>
</dbReference>
<feature type="compositionally biased region" description="Polar residues" evidence="6">
    <location>
        <begin position="62"/>
        <end position="75"/>
    </location>
</feature>
<dbReference type="Proteomes" id="UP000812966">
    <property type="component" value="Unassembled WGS sequence"/>
</dbReference>
<sequence length="875" mass="96742">MTVKRAPSASPAQGNTLRDFFSKQPADDSDAVSKRRKVTPSPRARKSSDLIGSSAVKASGLNRRTSGSKVGQTDETPVVISSDEDDEITILDESPAPARKASKLESNGLLGDFTPTKPLQRKTSSSNAVGHKATRGKSQVPLPLRNLDPPPQPVAGPSKQTIRPPSPTEDAEEHKKLSQALEAEEDDWDEGDEEGYGMEDPRDEEAEDDGSDADGEDPLPSAQPPKGVCLGTLMGDRKLEGGDTIIDIDEDDEDGGPRPKKTPSKAKRPLSSFFPPNSPREPREEEEEDAEPSATPGKPNAFAVLMNGHKEKAEWKVAEVDLKRDGKRVVGRRKAPFYKVMTGMPIAVDAFRYGSIPKVKAYFLTHAHSDHYTNLSGSWRHGPIYCSETTANLIKLMLGVDAKWVHGLPWDVPYELPNTGGVMVTVLHANHCPGSSLFLFEGRQTVDAGDSVGFKNPYIGSKRIWRYLHCGDFRACPQMVLHPAIVGKKIDTCYLDTTYLNPQYCFPPQPLVIDACATLAKRSIFGQHVAAVTDAGGGKGIMGQPPETSARTGAKKEENVADDEDVKPYLKGLEGMDTTERGRRLMNSWLVKEEEDTKEEVDNITTKKTGRTLIVIGTYSIGKERIVKAVARAVGSKIYCDARKRGILMCQADEELHSMLTSDPVEASIHLVPLQMIQLDRLEPYLQKLREHFERVLAFRPTGWTYTPPAGTESMPDINYVIRRDQSRTFTAEYLRPMRGSCRQFMIFGIPYSEHSSFFELTCFALSVPGPDVKMIATVNVGNERSRGKMKRWFEKWQAEKQKRAKAGLGVVEYRDVTYVSLRPTDLAPDGFGMGWKADRIRSSRGVTDYSGETEKLANLARRCFDLFGSGSMCR</sequence>
<evidence type="ECO:0000259" key="7">
    <source>
        <dbReference type="Pfam" id="PF07522"/>
    </source>
</evidence>
<dbReference type="Gene3D" id="3.40.50.12650">
    <property type="match status" value="1"/>
</dbReference>
<evidence type="ECO:0000256" key="5">
    <source>
        <dbReference type="ARBA" id="ARBA00023242"/>
    </source>
</evidence>
<dbReference type="GO" id="GO:0035312">
    <property type="term" value="F:5'-3' DNA exonuclease activity"/>
    <property type="evidence" value="ECO:0007669"/>
    <property type="project" value="TreeGrafter"/>
</dbReference>
<evidence type="ECO:0008006" key="11">
    <source>
        <dbReference type="Google" id="ProtNLM"/>
    </source>
</evidence>
<dbReference type="Pfam" id="PF07522">
    <property type="entry name" value="DRMBL"/>
    <property type="match status" value="1"/>
</dbReference>
<dbReference type="PANTHER" id="PTHR23240">
    <property type="entry name" value="DNA CROSS-LINK REPAIR PROTEIN PSO2/SNM1-RELATED"/>
    <property type="match status" value="1"/>
</dbReference>
<evidence type="ECO:0000256" key="3">
    <source>
        <dbReference type="ARBA" id="ARBA00022763"/>
    </source>
</evidence>
<comment type="caution">
    <text evidence="9">The sequence shown here is derived from an EMBL/GenBank/DDBJ whole genome shotgun (WGS) entry which is preliminary data.</text>
</comment>
<evidence type="ECO:0000313" key="9">
    <source>
        <dbReference type="EMBL" id="KAG7530798.1"/>
    </source>
</evidence>
<dbReference type="GO" id="GO:0005634">
    <property type="term" value="C:nucleus"/>
    <property type="evidence" value="ECO:0007669"/>
    <property type="project" value="UniProtKB-SubCell"/>
</dbReference>
<evidence type="ECO:0000256" key="1">
    <source>
        <dbReference type="ARBA" id="ARBA00004123"/>
    </source>
</evidence>
<feature type="compositionally biased region" description="Basic residues" evidence="6">
    <location>
        <begin position="258"/>
        <end position="268"/>
    </location>
</feature>
<dbReference type="Gene3D" id="3.60.15.10">
    <property type="entry name" value="Ribonuclease Z/Hydroxyacylglutathione hydrolase-like"/>
    <property type="match status" value="1"/>
</dbReference>
<keyword evidence="3" id="KW-0227">DNA damage</keyword>
<dbReference type="SUPFAM" id="SSF56281">
    <property type="entry name" value="Metallo-hydrolase/oxidoreductase"/>
    <property type="match status" value="1"/>
</dbReference>
<evidence type="ECO:0000259" key="8">
    <source>
        <dbReference type="Pfam" id="PF12706"/>
    </source>
</evidence>
<dbReference type="GO" id="GO:0003684">
    <property type="term" value="F:damaged DNA binding"/>
    <property type="evidence" value="ECO:0007669"/>
    <property type="project" value="TreeGrafter"/>
</dbReference>
<feature type="compositionally biased region" description="Acidic residues" evidence="6">
    <location>
        <begin position="182"/>
        <end position="217"/>
    </location>
</feature>
<keyword evidence="10" id="KW-1185">Reference proteome</keyword>
<name>A0A8K0JI53_9TREE</name>
<proteinExistence type="inferred from homology"/>
<feature type="domain" description="Metallo-beta-lactamase" evidence="8">
    <location>
        <begin position="354"/>
        <end position="504"/>
    </location>
</feature>
<evidence type="ECO:0000256" key="4">
    <source>
        <dbReference type="ARBA" id="ARBA00023204"/>
    </source>
</evidence>
<dbReference type="AlphaFoldDB" id="A0A8K0JI53"/>
<gene>
    <name evidence="9" type="ORF">FFLO_04777</name>
</gene>
<dbReference type="PANTHER" id="PTHR23240:SF6">
    <property type="entry name" value="DNA CROSS-LINK REPAIR 1A PROTEIN"/>
    <property type="match status" value="1"/>
</dbReference>
<organism evidence="9 10">
    <name type="scientific">Filobasidium floriforme</name>
    <dbReference type="NCBI Taxonomy" id="5210"/>
    <lineage>
        <taxon>Eukaryota</taxon>
        <taxon>Fungi</taxon>
        <taxon>Dikarya</taxon>
        <taxon>Basidiomycota</taxon>
        <taxon>Agaricomycotina</taxon>
        <taxon>Tremellomycetes</taxon>
        <taxon>Filobasidiales</taxon>
        <taxon>Filobasidiaceae</taxon>
        <taxon>Filobasidium</taxon>
    </lineage>
</organism>
<dbReference type="GO" id="GO:0036297">
    <property type="term" value="P:interstrand cross-link repair"/>
    <property type="evidence" value="ECO:0007669"/>
    <property type="project" value="TreeGrafter"/>
</dbReference>
<evidence type="ECO:0000313" key="10">
    <source>
        <dbReference type="Proteomes" id="UP000812966"/>
    </source>
</evidence>
<reference evidence="9" key="1">
    <citation type="submission" date="2020-04" db="EMBL/GenBank/DDBJ databases">
        <title>Analysis of mating type loci in Filobasidium floriforme.</title>
        <authorList>
            <person name="Nowrousian M."/>
        </authorList>
    </citation>
    <scope>NUCLEOTIDE SEQUENCE</scope>
    <source>
        <strain evidence="9">CBS 6242</strain>
    </source>
</reference>
<dbReference type="EMBL" id="JABELV010000108">
    <property type="protein sequence ID" value="KAG7530798.1"/>
    <property type="molecule type" value="Genomic_DNA"/>
</dbReference>
<feature type="region of interest" description="Disordered" evidence="6">
    <location>
        <begin position="537"/>
        <end position="559"/>
    </location>
</feature>
<dbReference type="InterPro" id="IPR036866">
    <property type="entry name" value="RibonucZ/Hydroxyglut_hydro"/>
</dbReference>
<comment type="subcellular location">
    <subcellularLocation>
        <location evidence="1">Nucleus</location>
    </subcellularLocation>
</comment>
<dbReference type="InterPro" id="IPR011084">
    <property type="entry name" value="DRMBL"/>
</dbReference>
<keyword evidence="5" id="KW-0539">Nucleus</keyword>
<comment type="similarity">
    <text evidence="2">Belongs to the DNA repair metallo-beta-lactamase (DRMBL) family.</text>
</comment>
<evidence type="ECO:0000256" key="2">
    <source>
        <dbReference type="ARBA" id="ARBA00010304"/>
    </source>
</evidence>
<protein>
    <recommendedName>
        <fullName evidence="11">DNA repair metallo-beta-lactamase domain-containing protein</fullName>
    </recommendedName>
</protein>
<dbReference type="Pfam" id="PF12706">
    <property type="entry name" value="Lactamase_B_2"/>
    <property type="match status" value="1"/>
</dbReference>
<accession>A0A8K0JI53</accession>
<dbReference type="CDD" id="cd16273">
    <property type="entry name" value="SNM1A-1C-like_MBL-fold"/>
    <property type="match status" value="1"/>
</dbReference>